<feature type="transmembrane region" description="Helical" evidence="1">
    <location>
        <begin position="12"/>
        <end position="30"/>
    </location>
</feature>
<feature type="transmembrane region" description="Helical" evidence="1">
    <location>
        <begin position="98"/>
        <end position="118"/>
    </location>
</feature>
<gene>
    <name evidence="2" type="ORF">OESDEN_15891</name>
</gene>
<organism evidence="2 3">
    <name type="scientific">Oesophagostomum dentatum</name>
    <name type="common">Nodular worm</name>
    <dbReference type="NCBI Taxonomy" id="61180"/>
    <lineage>
        <taxon>Eukaryota</taxon>
        <taxon>Metazoa</taxon>
        <taxon>Ecdysozoa</taxon>
        <taxon>Nematoda</taxon>
        <taxon>Chromadorea</taxon>
        <taxon>Rhabditida</taxon>
        <taxon>Rhabditina</taxon>
        <taxon>Rhabditomorpha</taxon>
        <taxon>Strongyloidea</taxon>
        <taxon>Strongylidae</taxon>
        <taxon>Oesophagostomum</taxon>
    </lineage>
</organism>
<sequence>MLVSRSTWECMVVGYALVALGNMIYFYSFMCLIEEWSIALAALGTMFYFTVAYYCFADIYSSIPFLIFLHGLAFATSCFLVVAAGSTCQNNADEETVQASYILAGTLGNVTSNTMFLISLFGRRVETLQIFSRCLFYFAQGLLFFANERTF</sequence>
<reference evidence="2 3" key="1">
    <citation type="submission" date="2014-03" db="EMBL/GenBank/DDBJ databases">
        <title>Draft genome of the hookworm Oesophagostomum dentatum.</title>
        <authorList>
            <person name="Mitreva M."/>
        </authorList>
    </citation>
    <scope>NUCLEOTIDE SEQUENCE [LARGE SCALE GENOMIC DNA]</scope>
    <source>
        <strain evidence="2 3">OD-Hann</strain>
    </source>
</reference>
<dbReference type="AlphaFoldDB" id="A0A0B1SLH9"/>
<keyword evidence="3" id="KW-1185">Reference proteome</keyword>
<proteinExistence type="predicted"/>
<keyword evidence="1" id="KW-0472">Membrane</keyword>
<feature type="transmembrane region" description="Helical" evidence="1">
    <location>
        <begin position="63"/>
        <end position="86"/>
    </location>
</feature>
<evidence type="ECO:0000256" key="1">
    <source>
        <dbReference type="SAM" id="Phobius"/>
    </source>
</evidence>
<dbReference type="EMBL" id="KN568723">
    <property type="protein sequence ID" value="KHJ84397.1"/>
    <property type="molecule type" value="Genomic_DNA"/>
</dbReference>
<keyword evidence="1" id="KW-1133">Transmembrane helix</keyword>
<dbReference type="Proteomes" id="UP000053660">
    <property type="component" value="Unassembled WGS sequence"/>
</dbReference>
<keyword evidence="1" id="KW-0812">Transmembrane</keyword>
<evidence type="ECO:0000313" key="3">
    <source>
        <dbReference type="Proteomes" id="UP000053660"/>
    </source>
</evidence>
<feature type="transmembrane region" description="Helical" evidence="1">
    <location>
        <begin position="36"/>
        <end position="56"/>
    </location>
</feature>
<protein>
    <submittedName>
        <fullName evidence="2">Uncharacterized protein</fullName>
    </submittedName>
</protein>
<dbReference type="OrthoDB" id="5845610at2759"/>
<accession>A0A0B1SLH9</accession>
<name>A0A0B1SLH9_OESDE</name>
<evidence type="ECO:0000313" key="2">
    <source>
        <dbReference type="EMBL" id="KHJ84397.1"/>
    </source>
</evidence>